<comment type="caution">
    <text evidence="8">The sequence shown here is derived from an EMBL/GenBank/DDBJ whole genome shotgun (WGS) entry which is preliminary data.</text>
</comment>
<dbReference type="Proteomes" id="UP000186583">
    <property type="component" value="Unassembled WGS sequence"/>
</dbReference>
<keyword evidence="3" id="KW-0479">Metal-binding</keyword>
<dbReference type="PANTHER" id="PTHR33711:SF7">
    <property type="entry name" value="INTRADIOL RING-CLEAVAGE DIOXYGENASES DOMAIN-CONTAINING PROTEIN-RELATED"/>
    <property type="match status" value="1"/>
</dbReference>
<dbReference type="GO" id="GO:0009712">
    <property type="term" value="P:catechol-containing compound metabolic process"/>
    <property type="evidence" value="ECO:0007669"/>
    <property type="project" value="InterPro"/>
</dbReference>
<gene>
    <name evidence="8" type="ORF">CCHL11_03455</name>
</gene>
<evidence type="ECO:0000256" key="3">
    <source>
        <dbReference type="ARBA" id="ARBA00022723"/>
    </source>
</evidence>
<keyword evidence="5" id="KW-0560">Oxidoreductase</keyword>
<evidence type="ECO:0000313" key="9">
    <source>
        <dbReference type="Proteomes" id="UP000186583"/>
    </source>
</evidence>
<dbReference type="GO" id="GO:0018576">
    <property type="term" value="F:catechol 1,2-dioxygenase activity"/>
    <property type="evidence" value="ECO:0007669"/>
    <property type="project" value="InterPro"/>
</dbReference>
<keyword evidence="9" id="KW-1185">Reference proteome</keyword>
<sequence>MADQISFSTSGKDGSTPAGKLLYDSAFTDTVIAATGPNANPRLAQIMPSLLRHLHDFAREVDLTVAEWMAGVQMINEAGQMSTDSRNETQLLCDILGLESLVDEITSKQLQLKSSSALTTTPTSSAILGPFYRYDAPVLPNGSSIVSSLESPAYQEASTHLSGRVLDQAGRPVRGAIVDIWHTAPNGMYEQQDADQPDMDLRGRFRTDDEGRYSMYCLRPVPYPVPNDGPSGRLLELLDRHPYRPAHLHFIISADGYRPVTTQLFDSRDRYLEDDSVFAVKKDLVVDFKPSDSDPKARWTLEYDFVLCRA</sequence>
<dbReference type="Pfam" id="PF00775">
    <property type="entry name" value="Dioxygenase_C"/>
    <property type="match status" value="1"/>
</dbReference>
<dbReference type="InterPro" id="IPR015889">
    <property type="entry name" value="Intradiol_dOase_core"/>
</dbReference>
<keyword evidence="6" id="KW-0408">Iron</keyword>
<evidence type="ECO:0000256" key="5">
    <source>
        <dbReference type="ARBA" id="ARBA00023002"/>
    </source>
</evidence>
<dbReference type="CDD" id="cd03461">
    <property type="entry name" value="1_2-HQD"/>
    <property type="match status" value="1"/>
</dbReference>
<evidence type="ECO:0000256" key="4">
    <source>
        <dbReference type="ARBA" id="ARBA00022964"/>
    </source>
</evidence>
<evidence type="ECO:0000313" key="8">
    <source>
        <dbReference type="EMBL" id="OLN94009.1"/>
    </source>
</evidence>
<reference evidence="8 9" key="1">
    <citation type="submission" date="2016-11" db="EMBL/GenBank/DDBJ databases">
        <title>Draft Genome Assembly of Colletotrichum chlorophyti a pathogen of herbaceous plants.</title>
        <authorList>
            <person name="Gan P."/>
            <person name="Narusaka M."/>
            <person name="Tsushima A."/>
            <person name="Narusaka Y."/>
            <person name="Takano Y."/>
            <person name="Shirasu K."/>
        </authorList>
    </citation>
    <scope>NUCLEOTIDE SEQUENCE [LARGE SCALE GENOMIC DNA]</scope>
    <source>
        <strain evidence="8 9">NTL11</strain>
    </source>
</reference>
<accession>A0A1Q8S0D3</accession>
<protein>
    <submittedName>
        <fullName evidence="8">Catechol 1,2-dioxygenase 1</fullName>
    </submittedName>
</protein>
<dbReference type="AlphaFoldDB" id="A0A1Q8S0D3"/>
<name>A0A1Q8S0D3_9PEZI</name>
<feature type="domain" description="Intradiol ring-cleavage dioxygenases" evidence="7">
    <location>
        <begin position="161"/>
        <end position="189"/>
    </location>
</feature>
<comment type="similarity">
    <text evidence="2">Belongs to the intradiol ring-cleavage dioxygenase family.</text>
</comment>
<keyword evidence="4 8" id="KW-0223">Dioxygenase</keyword>
<organism evidence="8 9">
    <name type="scientific">Colletotrichum chlorophyti</name>
    <dbReference type="NCBI Taxonomy" id="708187"/>
    <lineage>
        <taxon>Eukaryota</taxon>
        <taxon>Fungi</taxon>
        <taxon>Dikarya</taxon>
        <taxon>Ascomycota</taxon>
        <taxon>Pezizomycotina</taxon>
        <taxon>Sordariomycetes</taxon>
        <taxon>Hypocreomycetidae</taxon>
        <taxon>Glomerellales</taxon>
        <taxon>Glomerellaceae</taxon>
        <taxon>Colletotrichum</taxon>
    </lineage>
</organism>
<evidence type="ECO:0000256" key="2">
    <source>
        <dbReference type="ARBA" id="ARBA00007825"/>
    </source>
</evidence>
<evidence type="ECO:0000256" key="1">
    <source>
        <dbReference type="ARBA" id="ARBA00001965"/>
    </source>
</evidence>
<dbReference type="InterPro" id="IPR007535">
    <property type="entry name" value="Catechol_dOase_N"/>
</dbReference>
<dbReference type="GO" id="GO:0008199">
    <property type="term" value="F:ferric iron binding"/>
    <property type="evidence" value="ECO:0007669"/>
    <property type="project" value="InterPro"/>
</dbReference>
<dbReference type="Pfam" id="PF04444">
    <property type="entry name" value="Dioxygenase_N"/>
    <property type="match status" value="1"/>
</dbReference>
<proteinExistence type="inferred from homology"/>
<dbReference type="STRING" id="708187.A0A1Q8S0D3"/>
<dbReference type="PROSITE" id="PS00083">
    <property type="entry name" value="INTRADIOL_DIOXYGENAS"/>
    <property type="match status" value="1"/>
</dbReference>
<dbReference type="Gene3D" id="2.60.130.10">
    <property type="entry name" value="Aromatic compound dioxygenase"/>
    <property type="match status" value="1"/>
</dbReference>
<dbReference type="InterPro" id="IPR050770">
    <property type="entry name" value="Intradiol_RC_Dioxygenase"/>
</dbReference>
<comment type="cofactor">
    <cofactor evidence="1">
        <name>Fe(3+)</name>
        <dbReference type="ChEBI" id="CHEBI:29034"/>
    </cofactor>
</comment>
<dbReference type="PANTHER" id="PTHR33711">
    <property type="entry name" value="DIOXYGENASE, PUTATIVE (AFU_ORTHOLOGUE AFUA_2G02910)-RELATED"/>
    <property type="match status" value="1"/>
</dbReference>
<evidence type="ECO:0000256" key="6">
    <source>
        <dbReference type="ARBA" id="ARBA00023004"/>
    </source>
</evidence>
<dbReference type="EMBL" id="MPGH01000048">
    <property type="protein sequence ID" value="OLN94009.1"/>
    <property type="molecule type" value="Genomic_DNA"/>
</dbReference>
<dbReference type="OrthoDB" id="5238185at2759"/>
<dbReference type="InterPro" id="IPR000627">
    <property type="entry name" value="Intradiol_dOase_C"/>
</dbReference>
<evidence type="ECO:0000259" key="7">
    <source>
        <dbReference type="PROSITE" id="PS00083"/>
    </source>
</evidence>
<dbReference type="InterPro" id="IPR039390">
    <property type="entry name" value="1_2-HQD/HQD"/>
</dbReference>
<dbReference type="SUPFAM" id="SSF49482">
    <property type="entry name" value="Aromatic compound dioxygenase"/>
    <property type="match status" value="1"/>
</dbReference>